<dbReference type="SUPFAM" id="SSF88713">
    <property type="entry name" value="Glycoside hydrolase/deacetylase"/>
    <property type="match status" value="1"/>
</dbReference>
<dbReference type="InterPro" id="IPR018695">
    <property type="entry name" value="DUF2194"/>
</dbReference>
<protein>
    <submittedName>
        <fullName evidence="2">Uncharacterized protein DUF2194</fullName>
    </submittedName>
</protein>
<gene>
    <name evidence="2" type="ORF">LX95_00868</name>
</gene>
<dbReference type="Proteomes" id="UP000249542">
    <property type="component" value="Unassembled WGS sequence"/>
</dbReference>
<proteinExistence type="predicted"/>
<feature type="signal peptide" evidence="1">
    <location>
        <begin position="1"/>
        <end position="24"/>
    </location>
</feature>
<dbReference type="Pfam" id="PF09960">
    <property type="entry name" value="DUF2194"/>
    <property type="match status" value="1"/>
</dbReference>
<dbReference type="PROSITE" id="PS51257">
    <property type="entry name" value="PROKAR_LIPOPROTEIN"/>
    <property type="match status" value="1"/>
</dbReference>
<name>A0A2W7I7C1_9FLAO</name>
<keyword evidence="3" id="KW-1185">Reference proteome</keyword>
<keyword evidence="1" id="KW-0732">Signal</keyword>
<dbReference type="RefSeq" id="WP_111540207.1">
    <property type="nucleotide sequence ID" value="NZ_QKYV01000002.1"/>
</dbReference>
<dbReference type="GO" id="GO:0005975">
    <property type="term" value="P:carbohydrate metabolic process"/>
    <property type="evidence" value="ECO:0007669"/>
    <property type="project" value="InterPro"/>
</dbReference>
<evidence type="ECO:0000313" key="3">
    <source>
        <dbReference type="Proteomes" id="UP000249542"/>
    </source>
</evidence>
<evidence type="ECO:0000256" key="1">
    <source>
        <dbReference type="SAM" id="SignalP"/>
    </source>
</evidence>
<comment type="caution">
    <text evidence="2">The sequence shown here is derived from an EMBL/GenBank/DDBJ whole genome shotgun (WGS) entry which is preliminary data.</text>
</comment>
<dbReference type="EMBL" id="QKYV01000002">
    <property type="protein sequence ID" value="PZW42554.1"/>
    <property type="molecule type" value="Genomic_DNA"/>
</dbReference>
<evidence type="ECO:0000313" key="2">
    <source>
        <dbReference type="EMBL" id="PZW42554.1"/>
    </source>
</evidence>
<reference evidence="2 3" key="1">
    <citation type="submission" date="2018-06" db="EMBL/GenBank/DDBJ databases">
        <title>Genomic Encyclopedia of Archaeal and Bacterial Type Strains, Phase II (KMG-II): from individual species to whole genera.</title>
        <authorList>
            <person name="Goeker M."/>
        </authorList>
    </citation>
    <scope>NUCLEOTIDE SEQUENCE [LARGE SCALE GENOMIC DNA]</scope>
    <source>
        <strain evidence="2 3">DSM 15361</strain>
    </source>
</reference>
<feature type="chain" id="PRO_5015839952" evidence="1">
    <location>
        <begin position="25"/>
        <end position="1329"/>
    </location>
</feature>
<organism evidence="2 3">
    <name type="scientific">Mesonia algae</name>
    <dbReference type="NCBI Taxonomy" id="213248"/>
    <lineage>
        <taxon>Bacteria</taxon>
        <taxon>Pseudomonadati</taxon>
        <taxon>Bacteroidota</taxon>
        <taxon>Flavobacteriia</taxon>
        <taxon>Flavobacteriales</taxon>
        <taxon>Flavobacteriaceae</taxon>
        <taxon>Mesonia</taxon>
    </lineage>
</organism>
<sequence>MKQFYIAYKFIFLFTLSFLVSCQADQNDQDFLPDLESINSPLVAFVKNSSSKKNLLSSKQFSKTLEYAKIPHRFITGNEYNSAEKIPAQLRVLVFFDTEFFSEQAIKKTIAFIENGGTVVFATLDDSKHLKYLSGIKKEGELTYNTSALGYHFKTNFLPNLKGKKTNNRQTHVGFTRTSFNDNIAVLATAFNDDNYPVIVENKLSTGNVILFNKYGELEKQDRGLLFAAILSGLENIAYPIANVATIALDDFPAPLYPILSEPIKTEMGITQKQYYNKIWWPDMLALADKYELDYSAYVCFDYRNKTEPPFLFSEWELSYSEKNGIKKYTSDILMESFKSNRHELALHGYNHQSLVKTDWPNQKYMELGLKTAKKRWKGSRYGKLPVTYVPPSNTIDSIGFQALEDAFKSIKYNCSLYLGNFKEGGDREFAVEPYNDHFYNFPRISSGYVMDGDEQFNAQSLFLYTGIWNHFIHPDDVYQIKSEDGIAAAGNYEYRNKENYGWKISKDGSPGLLPRFENYLKEIQGVFPLLDFVTVHQGAMNTQDWQKQSYNREICKDFHLVSNVETLENDQYWFNYVKRKNTAKTEHFLKNNNLQFSKTPFLEGFLFQIKTSNAQLKLPPRQLKRSKKLKLYKEYLAFKSKNLYSQENNYKTLTEKYLAEGNVPLAIYHLKKTLKAKKASTKELLDLYTYLGWQGKSSEIWETLHTQLQNFGPSKELINVSISISEKEAFPNKEEAKVWLPLQLNKYPKNILLQLTYLANFGVYYKDQPISILSITNLLKDSSKHNKTKNLLDELSYNFPSAFLDLIKELSPCAKNYSFLAENITWLYADKEEYTKAVAWSKCTTIDEKNIENWRIQTGEFDFLKETNYSKYVEYLLYNKPRQALRELINKKPCTLQLSPSLQQDIAYAFAETGTHRKALEWSNCVEDFYVIDQLIWYQELGNIEAIELVIKSMEDTNPDKTKANVMLIDYYLGEGDIVNAWKWVNDLPDSPTKLKYQQLLNKDVIYASTKNQKFLLKNYPNLFYPQVTKKIKREVIKNENDFIETTSVLVADRLEPTTLGNKLAYGFRDRNLNTHKIGVTQFNAYQLKTNHPEDINHYLYGAEYSFKRKERDSKINYSGSLGAQIDQKSDVFVMASVNVSYAKDSLYSSAQLLVQPAITGPAYSLNIYQTQLNIYEELTLKKNYTGIANLETNYYSDGVLDATLTGKFSKSFLWQKDHSFTPYSEISGTLGNTNREDGYPYWSTKERLFGGLGLTYTLKNETTGIELNLDASAFIDTYSDSFQRYIGNLKLPVTSRFYINANAEFYTLENFYSNNFNLGLKYYLGKN</sequence>
<dbReference type="InterPro" id="IPR011330">
    <property type="entry name" value="Glyco_hydro/deAcase_b/a-brl"/>
</dbReference>
<accession>A0A2W7I7C1</accession>